<gene>
    <name evidence="1" type="ORF">JK635_13720</name>
</gene>
<dbReference type="RefSeq" id="WP_202654525.1">
    <property type="nucleotide sequence ID" value="NZ_JAESWB010000181.1"/>
</dbReference>
<keyword evidence="2" id="KW-1185">Reference proteome</keyword>
<dbReference type="Pfam" id="PF06338">
    <property type="entry name" value="ComK"/>
    <property type="match status" value="1"/>
</dbReference>
<accession>A0ABS1TQE5</accession>
<evidence type="ECO:0000313" key="1">
    <source>
        <dbReference type="EMBL" id="MBL4953269.1"/>
    </source>
</evidence>
<organism evidence="1 2">
    <name type="scientific">Neobacillus paridis</name>
    <dbReference type="NCBI Taxonomy" id="2803862"/>
    <lineage>
        <taxon>Bacteria</taxon>
        <taxon>Bacillati</taxon>
        <taxon>Bacillota</taxon>
        <taxon>Bacilli</taxon>
        <taxon>Bacillales</taxon>
        <taxon>Bacillaceae</taxon>
        <taxon>Neobacillus</taxon>
    </lineage>
</organism>
<reference evidence="1 2" key="1">
    <citation type="submission" date="2021-01" db="EMBL/GenBank/DDBJ databases">
        <title>Genome public.</title>
        <authorList>
            <person name="Liu C."/>
            <person name="Sun Q."/>
        </authorList>
    </citation>
    <scope>NUCLEOTIDE SEQUENCE [LARGE SCALE GENOMIC DNA]</scope>
    <source>
        <strain evidence="1 2">YIM B02564</strain>
    </source>
</reference>
<dbReference type="Proteomes" id="UP000623967">
    <property type="component" value="Unassembled WGS sequence"/>
</dbReference>
<proteinExistence type="predicted"/>
<comment type="caution">
    <text evidence="1">The sequence shown here is derived from an EMBL/GenBank/DDBJ whole genome shotgun (WGS) entry which is preliminary data.</text>
</comment>
<dbReference type="InterPro" id="IPR010461">
    <property type="entry name" value="ComK"/>
</dbReference>
<sequence length="189" mass="21968">MNSKKFYFIKPEFMYMAGFYDRYGNRFSVVHEVHRTLIVERSPIEILADSIRRIGFDLRGAIATAKSILGDIQMCPIMVNPIHQICVFPTKSAKNDDTIWFNPNQIIRTKCCCQKTLVLLGNGRSILVPNKLSSFNTKLQNADQLKKITTEFRNNPVTFTIEPKRDRLDFVTKRVQKRKKYTDKMNKGK</sequence>
<protein>
    <submittedName>
        <fullName evidence="1">Competence protein ComK</fullName>
    </submittedName>
</protein>
<dbReference type="EMBL" id="JAESWB010000181">
    <property type="protein sequence ID" value="MBL4953269.1"/>
    <property type="molecule type" value="Genomic_DNA"/>
</dbReference>
<name>A0ABS1TQE5_9BACI</name>
<evidence type="ECO:0000313" key="2">
    <source>
        <dbReference type="Proteomes" id="UP000623967"/>
    </source>
</evidence>